<dbReference type="GO" id="GO:0016757">
    <property type="term" value="F:glycosyltransferase activity"/>
    <property type="evidence" value="ECO:0007669"/>
    <property type="project" value="UniProtKB-KW"/>
</dbReference>
<dbReference type="RefSeq" id="WP_188803571.1">
    <property type="nucleotide sequence ID" value="NZ_BMOK01000010.1"/>
</dbReference>
<evidence type="ECO:0000259" key="4">
    <source>
        <dbReference type="Pfam" id="PF00534"/>
    </source>
</evidence>
<keyword evidence="2" id="KW-0328">Glycosyltransferase</keyword>
<keyword evidence="6" id="KW-1185">Reference proteome</keyword>
<dbReference type="AlphaFoldDB" id="A0A917W3B9"/>
<dbReference type="PANTHER" id="PTHR12526">
    <property type="entry name" value="GLYCOSYLTRANSFERASE"/>
    <property type="match status" value="1"/>
</dbReference>
<evidence type="ECO:0000256" key="3">
    <source>
        <dbReference type="ARBA" id="ARBA00022679"/>
    </source>
</evidence>
<evidence type="ECO:0000256" key="2">
    <source>
        <dbReference type="ARBA" id="ARBA00022676"/>
    </source>
</evidence>
<dbReference type="Proteomes" id="UP000654670">
    <property type="component" value="Unassembled WGS sequence"/>
</dbReference>
<dbReference type="EMBL" id="BMOK01000010">
    <property type="protein sequence ID" value="GGL58756.1"/>
    <property type="molecule type" value="Genomic_DNA"/>
</dbReference>
<keyword evidence="3" id="KW-0808">Transferase</keyword>
<name>A0A917W3B9_9BACL</name>
<dbReference type="InterPro" id="IPR001296">
    <property type="entry name" value="Glyco_trans_1"/>
</dbReference>
<evidence type="ECO:0000313" key="5">
    <source>
        <dbReference type="EMBL" id="GGL58756.1"/>
    </source>
</evidence>
<evidence type="ECO:0000313" key="6">
    <source>
        <dbReference type="Proteomes" id="UP000654670"/>
    </source>
</evidence>
<reference evidence="5" key="2">
    <citation type="submission" date="2020-09" db="EMBL/GenBank/DDBJ databases">
        <authorList>
            <person name="Sun Q."/>
            <person name="Ohkuma M."/>
        </authorList>
    </citation>
    <scope>NUCLEOTIDE SEQUENCE</scope>
    <source>
        <strain evidence="5">JCM 15325</strain>
    </source>
</reference>
<reference evidence="5" key="1">
    <citation type="journal article" date="2014" name="Int. J. Syst. Evol. Microbiol.">
        <title>Complete genome sequence of Corynebacterium casei LMG S-19264T (=DSM 44701T), isolated from a smear-ripened cheese.</title>
        <authorList>
            <consortium name="US DOE Joint Genome Institute (JGI-PGF)"/>
            <person name="Walter F."/>
            <person name="Albersmeier A."/>
            <person name="Kalinowski J."/>
            <person name="Ruckert C."/>
        </authorList>
    </citation>
    <scope>NUCLEOTIDE SEQUENCE</scope>
    <source>
        <strain evidence="5">JCM 15325</strain>
    </source>
</reference>
<dbReference type="Pfam" id="PF00534">
    <property type="entry name" value="Glycos_transf_1"/>
    <property type="match status" value="1"/>
</dbReference>
<evidence type="ECO:0000256" key="1">
    <source>
        <dbReference type="ARBA" id="ARBA00009481"/>
    </source>
</evidence>
<proteinExistence type="inferred from homology"/>
<organism evidence="5 6">
    <name type="scientific">Sporolactobacillus putidus</name>
    <dbReference type="NCBI Taxonomy" id="492735"/>
    <lineage>
        <taxon>Bacteria</taxon>
        <taxon>Bacillati</taxon>
        <taxon>Bacillota</taxon>
        <taxon>Bacilli</taxon>
        <taxon>Bacillales</taxon>
        <taxon>Sporolactobacillaceae</taxon>
        <taxon>Sporolactobacillus</taxon>
    </lineage>
</organism>
<protein>
    <submittedName>
        <fullName evidence="5">Colanic acid biosynthesis glycosyltransferase WcaL</fullName>
    </submittedName>
</protein>
<gene>
    <name evidence="5" type="ORF">GCM10007968_23410</name>
</gene>
<accession>A0A917W3B9</accession>
<sequence>MNILFFVGEFPKLSQTFILNQITGLIDAGHDVKILAKKGETGGRLHDDVTRYRLMDRVVYYGMGGSDRRLNKGIDFLIGLCVHTAARFFRKNYIGGRASFRDLIRYPNLILLIRTLNRINLSDREIILAHFGPNGILAQKCIALGLLKGKLFAAFHGYDMLRFVKQKGKNAYGELFRSDCTLLPISRFWAERCIELGARPERILVHHMGIDVKKFEYSPIRPAEQLSIISAARFVEKKGLEYGIQAVGSLIRQGFPVRYSIIGGGPLEDRLRRIIAEQQLSDHVHLLGWKTQDELIRVMKGAQIVLVPSVTAGDGDMEGIPVQLMEAMAMGKIVVSTRHSGIPELIHDRINGFLVEEKDAAGLAKTVREILSSPEKQIEAAEHARLTVVGQFNIERLNARLIRIFEKQLSGI</sequence>
<dbReference type="Gene3D" id="3.40.50.2000">
    <property type="entry name" value="Glycogen Phosphorylase B"/>
    <property type="match status" value="2"/>
</dbReference>
<dbReference type="PANTHER" id="PTHR12526:SF640">
    <property type="entry name" value="COLANIC ACID BIOSYNTHESIS GLYCOSYLTRANSFERASE WCAL-RELATED"/>
    <property type="match status" value="1"/>
</dbReference>
<comment type="similarity">
    <text evidence="1">Belongs to the glycosyltransferase group 1 family. Glycosyltransferase 4 subfamily.</text>
</comment>
<comment type="caution">
    <text evidence="5">The sequence shown here is derived from an EMBL/GenBank/DDBJ whole genome shotgun (WGS) entry which is preliminary data.</text>
</comment>
<feature type="domain" description="Glycosyl transferase family 1" evidence="4">
    <location>
        <begin position="223"/>
        <end position="385"/>
    </location>
</feature>
<dbReference type="SUPFAM" id="SSF53756">
    <property type="entry name" value="UDP-Glycosyltransferase/glycogen phosphorylase"/>
    <property type="match status" value="1"/>
</dbReference>